<dbReference type="InterPro" id="IPR046112">
    <property type="entry name" value="DUF6049"/>
</dbReference>
<feature type="region of interest" description="Disordered" evidence="1">
    <location>
        <begin position="201"/>
        <end position="234"/>
    </location>
</feature>
<keyword evidence="3" id="KW-1185">Reference proteome</keyword>
<feature type="compositionally biased region" description="Pro residues" evidence="1">
    <location>
        <begin position="214"/>
        <end position="234"/>
    </location>
</feature>
<dbReference type="EMBL" id="UAPQ01000010">
    <property type="protein sequence ID" value="SPT54187.1"/>
    <property type="molecule type" value="Genomic_DNA"/>
</dbReference>
<comment type="caution">
    <text evidence="2">The sequence shown here is derived from an EMBL/GenBank/DDBJ whole genome shotgun (WGS) entry which is preliminary data.</text>
</comment>
<sequence>MHAMYEQRASLERVGDKFVYTAGTARKHLIIAGVVMRNTHGRVRTEPHGVSTKSSRHLDQRRCSQQELVQSMQPFAVYISSVPAGALEPAEELDFTSLAVVEVDASTGATSTSGATGTSATVLAPNAPLSQILDWRTTSLADELDAEQALRAITAIITRERPNSSRTVFVASERSNAPTAELAARVRSLLDSPWVRGVSFSEMASSEPTDVERVPPPPPGRGPCPRRGAPPPRP</sequence>
<dbReference type="Proteomes" id="UP000250006">
    <property type="component" value="Unassembled WGS sequence"/>
</dbReference>
<evidence type="ECO:0000313" key="2">
    <source>
        <dbReference type="EMBL" id="SPT54187.1"/>
    </source>
</evidence>
<reference evidence="2 3" key="1">
    <citation type="submission" date="2018-06" db="EMBL/GenBank/DDBJ databases">
        <authorList>
            <consortium name="Pathogen Informatics"/>
            <person name="Doyle S."/>
        </authorList>
    </citation>
    <scope>NUCLEOTIDE SEQUENCE [LARGE SCALE GENOMIC DNA]</scope>
    <source>
        <strain evidence="2 3">NCTC11535</strain>
    </source>
</reference>
<name>A0ABY1VR07_9ACTO</name>
<organism evidence="2 3">
    <name type="scientific">Actinomyces bovis</name>
    <dbReference type="NCBI Taxonomy" id="1658"/>
    <lineage>
        <taxon>Bacteria</taxon>
        <taxon>Bacillati</taxon>
        <taxon>Actinomycetota</taxon>
        <taxon>Actinomycetes</taxon>
        <taxon>Actinomycetales</taxon>
        <taxon>Actinomycetaceae</taxon>
        <taxon>Actinomyces</taxon>
    </lineage>
</organism>
<accession>A0ABY1VR07</accession>
<gene>
    <name evidence="2" type="ORF">NCTC11535_01897</name>
</gene>
<evidence type="ECO:0000256" key="1">
    <source>
        <dbReference type="SAM" id="MobiDB-lite"/>
    </source>
</evidence>
<evidence type="ECO:0000313" key="3">
    <source>
        <dbReference type="Proteomes" id="UP000250006"/>
    </source>
</evidence>
<dbReference type="Pfam" id="PF19516">
    <property type="entry name" value="DUF6049"/>
    <property type="match status" value="1"/>
</dbReference>
<protein>
    <submittedName>
        <fullName evidence="2">Uncharacterized protein</fullName>
    </submittedName>
</protein>
<proteinExistence type="predicted"/>